<proteinExistence type="predicted"/>
<dbReference type="EMBL" id="JARKIF010000002">
    <property type="protein sequence ID" value="KAJ7646594.1"/>
    <property type="molecule type" value="Genomic_DNA"/>
</dbReference>
<name>A0AAD7FW46_9AGAR</name>
<reference evidence="2" key="1">
    <citation type="submission" date="2023-03" db="EMBL/GenBank/DDBJ databases">
        <title>Massive genome expansion in bonnet fungi (Mycena s.s.) driven by repeated elements and novel gene families across ecological guilds.</title>
        <authorList>
            <consortium name="Lawrence Berkeley National Laboratory"/>
            <person name="Harder C.B."/>
            <person name="Miyauchi S."/>
            <person name="Viragh M."/>
            <person name="Kuo A."/>
            <person name="Thoen E."/>
            <person name="Andreopoulos B."/>
            <person name="Lu D."/>
            <person name="Skrede I."/>
            <person name="Drula E."/>
            <person name="Henrissat B."/>
            <person name="Morin E."/>
            <person name="Kohler A."/>
            <person name="Barry K."/>
            <person name="LaButti K."/>
            <person name="Morin E."/>
            <person name="Salamov A."/>
            <person name="Lipzen A."/>
            <person name="Mereny Z."/>
            <person name="Hegedus B."/>
            <person name="Baldrian P."/>
            <person name="Stursova M."/>
            <person name="Weitz H."/>
            <person name="Taylor A."/>
            <person name="Grigoriev I.V."/>
            <person name="Nagy L.G."/>
            <person name="Martin F."/>
            <person name="Kauserud H."/>
        </authorList>
    </citation>
    <scope>NUCLEOTIDE SEQUENCE</scope>
    <source>
        <strain evidence="2">9284</strain>
    </source>
</reference>
<evidence type="ECO:0000256" key="1">
    <source>
        <dbReference type="SAM" id="MobiDB-lite"/>
    </source>
</evidence>
<dbReference type="AlphaFoldDB" id="A0AAD7FW46"/>
<accession>A0AAD7FW46</accession>
<feature type="region of interest" description="Disordered" evidence="1">
    <location>
        <begin position="1"/>
        <end position="31"/>
    </location>
</feature>
<sequence length="279" mass="29260">MDTDPLADSVPPRHAIESDEEEDEYNPLRPNTSVLKTKFPVKLVGDAGSVPALGLLVATGAVGAYWARGANLSEKVATVMIDDFQIGVLYRPSWTQSVVLVSETTARLPLAALHTYAAAVLDALKPTSLALLDSYDVPAYISETRIHFLDAPLRFLATPAPPASLTSAAQPLEPPNLVQGASAAFISLRVQSSSPVTLLLVPAPHIAPAAPRTLSSSSVPDADPSDVPFAPSLVASAHATLFTLLPPGKPTTWVAPASGKGTQLAARKRPAESDFGMYI</sequence>
<evidence type="ECO:0000313" key="2">
    <source>
        <dbReference type="EMBL" id="KAJ7646594.1"/>
    </source>
</evidence>
<feature type="region of interest" description="Disordered" evidence="1">
    <location>
        <begin position="256"/>
        <end position="279"/>
    </location>
</feature>
<organism evidence="2 3">
    <name type="scientific">Roridomyces roridus</name>
    <dbReference type="NCBI Taxonomy" id="1738132"/>
    <lineage>
        <taxon>Eukaryota</taxon>
        <taxon>Fungi</taxon>
        <taxon>Dikarya</taxon>
        <taxon>Basidiomycota</taxon>
        <taxon>Agaricomycotina</taxon>
        <taxon>Agaricomycetes</taxon>
        <taxon>Agaricomycetidae</taxon>
        <taxon>Agaricales</taxon>
        <taxon>Marasmiineae</taxon>
        <taxon>Mycenaceae</taxon>
        <taxon>Roridomyces</taxon>
    </lineage>
</organism>
<evidence type="ECO:0000313" key="3">
    <source>
        <dbReference type="Proteomes" id="UP001221142"/>
    </source>
</evidence>
<gene>
    <name evidence="2" type="ORF">FB45DRAFT_890851</name>
</gene>
<keyword evidence="3" id="KW-1185">Reference proteome</keyword>
<protein>
    <submittedName>
        <fullName evidence="2">Uncharacterized protein</fullName>
    </submittedName>
</protein>
<comment type="caution">
    <text evidence="2">The sequence shown here is derived from an EMBL/GenBank/DDBJ whole genome shotgun (WGS) entry which is preliminary data.</text>
</comment>
<dbReference type="Proteomes" id="UP001221142">
    <property type="component" value="Unassembled WGS sequence"/>
</dbReference>